<accession>A0A7X4HGE2</accession>
<name>A0A7X4HGE2_9BURK</name>
<dbReference type="PANTHER" id="PTHR38599:SF1">
    <property type="entry name" value="CUPIN DOMAIN PROTEIN (AFU_ORTHOLOGUE AFUA_3G13620)"/>
    <property type="match status" value="1"/>
</dbReference>
<feature type="chain" id="PRO_5031095250" evidence="1">
    <location>
        <begin position="26"/>
        <end position="133"/>
    </location>
</feature>
<dbReference type="EMBL" id="WWCU01000035">
    <property type="protein sequence ID" value="MYN10283.1"/>
    <property type="molecule type" value="Genomic_DNA"/>
</dbReference>
<dbReference type="Proteomes" id="UP000450676">
    <property type="component" value="Unassembled WGS sequence"/>
</dbReference>
<organism evidence="3 4">
    <name type="scientific">Pseudoduganella aquatica</name>
    <dbReference type="NCBI Taxonomy" id="2660641"/>
    <lineage>
        <taxon>Bacteria</taxon>
        <taxon>Pseudomonadati</taxon>
        <taxon>Pseudomonadota</taxon>
        <taxon>Betaproteobacteria</taxon>
        <taxon>Burkholderiales</taxon>
        <taxon>Oxalobacteraceae</taxon>
        <taxon>Telluria group</taxon>
        <taxon>Pseudoduganella</taxon>
    </lineage>
</organism>
<protein>
    <submittedName>
        <fullName evidence="3">Cupin domain-containing protein</fullName>
    </submittedName>
</protein>
<gene>
    <name evidence="3" type="ORF">GTP77_23445</name>
</gene>
<evidence type="ECO:0000259" key="2">
    <source>
        <dbReference type="Pfam" id="PF07883"/>
    </source>
</evidence>
<dbReference type="Gene3D" id="2.60.120.10">
    <property type="entry name" value="Jelly Rolls"/>
    <property type="match status" value="1"/>
</dbReference>
<evidence type="ECO:0000313" key="3">
    <source>
        <dbReference type="EMBL" id="MYN10283.1"/>
    </source>
</evidence>
<dbReference type="InterPro" id="IPR013096">
    <property type="entry name" value="Cupin_2"/>
</dbReference>
<feature type="domain" description="Cupin type-2" evidence="2">
    <location>
        <begin position="51"/>
        <end position="114"/>
    </location>
</feature>
<dbReference type="AlphaFoldDB" id="A0A7X4HGE2"/>
<proteinExistence type="predicted"/>
<dbReference type="PANTHER" id="PTHR38599">
    <property type="entry name" value="CUPIN DOMAIN PROTEIN (AFU_ORTHOLOGUE AFUA_3G13620)"/>
    <property type="match status" value="1"/>
</dbReference>
<dbReference type="Pfam" id="PF07883">
    <property type="entry name" value="Cupin_2"/>
    <property type="match status" value="1"/>
</dbReference>
<keyword evidence="4" id="KW-1185">Reference proteome</keyword>
<comment type="caution">
    <text evidence="3">The sequence shown here is derived from an EMBL/GenBank/DDBJ whole genome shotgun (WGS) entry which is preliminary data.</text>
</comment>
<reference evidence="3 4" key="1">
    <citation type="submission" date="2019-12" db="EMBL/GenBank/DDBJ databases">
        <title>Novel species isolated from a subtropical stream in China.</title>
        <authorList>
            <person name="Lu H."/>
        </authorList>
    </citation>
    <scope>NUCLEOTIDE SEQUENCE [LARGE SCALE GENOMIC DNA]</scope>
    <source>
        <strain evidence="3 4">FT127W</strain>
    </source>
</reference>
<dbReference type="RefSeq" id="WP_161074579.1">
    <property type="nucleotide sequence ID" value="NZ_CP086370.1"/>
</dbReference>
<dbReference type="SUPFAM" id="SSF51182">
    <property type="entry name" value="RmlC-like cupins"/>
    <property type="match status" value="1"/>
</dbReference>
<dbReference type="InterPro" id="IPR014710">
    <property type="entry name" value="RmlC-like_jellyroll"/>
</dbReference>
<evidence type="ECO:0000256" key="1">
    <source>
        <dbReference type="SAM" id="SignalP"/>
    </source>
</evidence>
<dbReference type="CDD" id="cd02235">
    <property type="entry name" value="cupin_BLL4011-like"/>
    <property type="match status" value="1"/>
</dbReference>
<keyword evidence="1" id="KW-0732">Signal</keyword>
<feature type="signal peptide" evidence="1">
    <location>
        <begin position="1"/>
        <end position="25"/>
    </location>
</feature>
<dbReference type="InterPro" id="IPR011051">
    <property type="entry name" value="RmlC_Cupin_sf"/>
</dbReference>
<evidence type="ECO:0000313" key="4">
    <source>
        <dbReference type="Proteomes" id="UP000450676"/>
    </source>
</evidence>
<sequence>MKTLPTMMAAAMIAGSALLALPAQAQMQGLKRSDILKSDLSVPGREVLQVRVDFAEGARSPRHAHPGEEIAFVLEGTLEYEIEGRPNVTLKAGDAVFIPAGAMHVATNVGKGNAGELATYLVAKDQPLVKIDK</sequence>